<evidence type="ECO:0000256" key="2">
    <source>
        <dbReference type="ARBA" id="ARBA00023125"/>
    </source>
</evidence>
<dbReference type="EMBL" id="CP074694">
    <property type="protein sequence ID" value="QVL30737.1"/>
    <property type="molecule type" value="Genomic_DNA"/>
</dbReference>
<dbReference type="SUPFAM" id="SSF46785">
    <property type="entry name" value="Winged helix' DNA-binding domain"/>
    <property type="match status" value="1"/>
</dbReference>
<keyword evidence="2" id="KW-0238">DNA-binding</keyword>
<dbReference type="PRINTS" id="PR00778">
    <property type="entry name" value="HTHARSR"/>
</dbReference>
<dbReference type="Proteomes" id="UP000676194">
    <property type="component" value="Chromosome"/>
</dbReference>
<reference evidence="5" key="1">
    <citation type="submission" date="2021-05" db="EMBL/GenBank/DDBJ databases">
        <title>Complete genome sequence of the cellulolytic planctomycete Telmatocola sphagniphila SP2T and characterization of the first cellulase from planctomycetes.</title>
        <authorList>
            <person name="Rakitin A.L."/>
            <person name="Beletsky A.V."/>
            <person name="Naumoff D.G."/>
            <person name="Kulichevskaya I.S."/>
            <person name="Mardanov A.V."/>
            <person name="Ravin N.V."/>
            <person name="Dedysh S.N."/>
        </authorList>
    </citation>
    <scope>NUCLEOTIDE SEQUENCE</scope>
    <source>
        <strain evidence="5">SP2T</strain>
    </source>
</reference>
<keyword evidence="1" id="KW-0805">Transcription regulation</keyword>
<protein>
    <submittedName>
        <fullName evidence="5">Helix-turn-helix transcriptional regulator</fullName>
    </submittedName>
</protein>
<dbReference type="GO" id="GO:0003677">
    <property type="term" value="F:DNA binding"/>
    <property type="evidence" value="ECO:0007669"/>
    <property type="project" value="UniProtKB-KW"/>
</dbReference>
<organism evidence="5 6">
    <name type="scientific">Telmatocola sphagniphila</name>
    <dbReference type="NCBI Taxonomy" id="1123043"/>
    <lineage>
        <taxon>Bacteria</taxon>
        <taxon>Pseudomonadati</taxon>
        <taxon>Planctomycetota</taxon>
        <taxon>Planctomycetia</taxon>
        <taxon>Gemmatales</taxon>
        <taxon>Gemmataceae</taxon>
    </lineage>
</organism>
<name>A0A8E6B3M8_9BACT</name>
<dbReference type="InterPro" id="IPR036388">
    <property type="entry name" value="WH-like_DNA-bd_sf"/>
</dbReference>
<feature type="domain" description="HTH arsR-type" evidence="4">
    <location>
        <begin position="25"/>
        <end position="120"/>
    </location>
</feature>
<proteinExistence type="predicted"/>
<dbReference type="KEGG" id="tsph:KIH39_18005"/>
<dbReference type="GO" id="GO:0003700">
    <property type="term" value="F:DNA-binding transcription factor activity"/>
    <property type="evidence" value="ECO:0007669"/>
    <property type="project" value="InterPro"/>
</dbReference>
<dbReference type="InterPro" id="IPR051011">
    <property type="entry name" value="Metal_resp_trans_reg"/>
</dbReference>
<keyword evidence="3" id="KW-0804">Transcription</keyword>
<dbReference type="RefSeq" id="WP_213494620.1">
    <property type="nucleotide sequence ID" value="NZ_CP074694.1"/>
</dbReference>
<evidence type="ECO:0000259" key="4">
    <source>
        <dbReference type="PROSITE" id="PS50987"/>
    </source>
</evidence>
<evidence type="ECO:0000313" key="6">
    <source>
        <dbReference type="Proteomes" id="UP000676194"/>
    </source>
</evidence>
<accession>A0A8E6B3M8</accession>
<dbReference type="InterPro" id="IPR001845">
    <property type="entry name" value="HTH_ArsR_DNA-bd_dom"/>
</dbReference>
<dbReference type="PANTHER" id="PTHR43132:SF6">
    <property type="entry name" value="HTH-TYPE TRANSCRIPTIONAL REPRESSOR CZRA"/>
    <property type="match status" value="1"/>
</dbReference>
<dbReference type="NCBIfam" id="NF033788">
    <property type="entry name" value="HTH_metalloreg"/>
    <property type="match status" value="1"/>
</dbReference>
<dbReference type="SMART" id="SM00418">
    <property type="entry name" value="HTH_ARSR"/>
    <property type="match status" value="1"/>
</dbReference>
<dbReference type="InterPro" id="IPR011991">
    <property type="entry name" value="ArsR-like_HTH"/>
</dbReference>
<dbReference type="PROSITE" id="PS50987">
    <property type="entry name" value="HTH_ARSR_2"/>
    <property type="match status" value="1"/>
</dbReference>
<dbReference type="CDD" id="cd00090">
    <property type="entry name" value="HTH_ARSR"/>
    <property type="match status" value="1"/>
</dbReference>
<sequence length="129" mass="14435">MKSKKPVTDEENCCLQPPLKNRPLLSPIQAGGLASVFKTLSNDTRLRILHALVRADELCVTDLGRALGMKPQAVSNQLQRLSDLGILSSRRDGNSIYYRVVDLCVKSLLDQGLCLMEEVRERDRLRTIS</sequence>
<keyword evidence="6" id="KW-1185">Reference proteome</keyword>
<evidence type="ECO:0000256" key="3">
    <source>
        <dbReference type="ARBA" id="ARBA00023163"/>
    </source>
</evidence>
<gene>
    <name evidence="5" type="ORF">KIH39_18005</name>
</gene>
<dbReference type="Gene3D" id="1.10.10.10">
    <property type="entry name" value="Winged helix-like DNA-binding domain superfamily/Winged helix DNA-binding domain"/>
    <property type="match status" value="1"/>
</dbReference>
<evidence type="ECO:0000256" key="1">
    <source>
        <dbReference type="ARBA" id="ARBA00023015"/>
    </source>
</evidence>
<dbReference type="InterPro" id="IPR036390">
    <property type="entry name" value="WH_DNA-bd_sf"/>
</dbReference>
<dbReference type="PANTHER" id="PTHR43132">
    <property type="entry name" value="ARSENICAL RESISTANCE OPERON REPRESSOR ARSR-RELATED"/>
    <property type="match status" value="1"/>
</dbReference>
<dbReference type="Pfam" id="PF01022">
    <property type="entry name" value="HTH_5"/>
    <property type="match status" value="1"/>
</dbReference>
<dbReference type="AlphaFoldDB" id="A0A8E6B3M8"/>
<evidence type="ECO:0000313" key="5">
    <source>
        <dbReference type="EMBL" id="QVL30737.1"/>
    </source>
</evidence>